<organism evidence="1 2">
    <name type="scientific">Tolypothrix tenuis PCC 7101</name>
    <dbReference type="NCBI Taxonomy" id="231146"/>
    <lineage>
        <taxon>Bacteria</taxon>
        <taxon>Bacillati</taxon>
        <taxon>Cyanobacteriota</taxon>
        <taxon>Cyanophyceae</taxon>
        <taxon>Nostocales</taxon>
        <taxon>Tolypothrichaceae</taxon>
        <taxon>Tolypothrix</taxon>
    </lineage>
</organism>
<protein>
    <submittedName>
        <fullName evidence="1">KilA-like protein</fullName>
    </submittedName>
</protein>
<accession>A0A1Z4NAK2</accession>
<gene>
    <name evidence="1" type="ORF">NIES37_67720</name>
</gene>
<evidence type="ECO:0000313" key="1">
    <source>
        <dbReference type="EMBL" id="BAZ02759.1"/>
    </source>
</evidence>
<dbReference type="RefSeq" id="WP_190446123.1">
    <property type="nucleotide sequence ID" value="NZ_CAWNJS010000001.1"/>
</dbReference>
<evidence type="ECO:0000313" key="2">
    <source>
        <dbReference type="Proteomes" id="UP000218785"/>
    </source>
</evidence>
<dbReference type="AlphaFoldDB" id="A0A1Z4NAK2"/>
<reference evidence="1 2" key="1">
    <citation type="submission" date="2017-06" db="EMBL/GenBank/DDBJ databases">
        <title>Genome sequencing of cyanobaciteial culture collection at National Institute for Environmental Studies (NIES).</title>
        <authorList>
            <person name="Hirose Y."/>
            <person name="Shimura Y."/>
            <person name="Fujisawa T."/>
            <person name="Nakamura Y."/>
            <person name="Kawachi M."/>
        </authorList>
    </citation>
    <scope>NUCLEOTIDE SEQUENCE [LARGE SCALE GENOMIC DNA]</scope>
    <source>
        <strain evidence="1 2">NIES-37</strain>
    </source>
</reference>
<proteinExistence type="predicted"/>
<sequence length="271" mass="30616">MDASAFHIKDELGFCTRQNDGVSGMTVRALSNFCGLAIGSSSAISNLLTQIEDSDPETNNLPETLKPLAGQRLRLETNEAQGSMFIIDEVCHAILEYYAIDARKYKGKQVAIRNYRMVARAGLRVFIWSQTGYSPQSVSSEQLALLDCIPTMQQEIAQLQSQIQNLLPPSADFIPPGWNEEVWRKLAPQDKRHFRFLYRRRGFRPSGQGTNEQLALPPVTTEQLKQRQRAEFEQLVGESSAQEKQQLEAAKQQALKQLWLQGEQDDTDVPF</sequence>
<dbReference type="Proteomes" id="UP000218785">
    <property type="component" value="Chromosome"/>
</dbReference>
<name>A0A1Z4NAK2_9CYAN</name>
<dbReference type="KEGG" id="ttq:NIES37_67720"/>
<keyword evidence="2" id="KW-1185">Reference proteome</keyword>
<dbReference type="EMBL" id="AP018248">
    <property type="protein sequence ID" value="BAZ02759.1"/>
    <property type="molecule type" value="Genomic_DNA"/>
</dbReference>